<dbReference type="EMBL" id="CM042018">
    <property type="protein sequence ID" value="KAI3828976.1"/>
    <property type="molecule type" value="Genomic_DNA"/>
</dbReference>
<protein>
    <submittedName>
        <fullName evidence="1">Uncharacterized protein</fullName>
    </submittedName>
</protein>
<sequence length="122" mass="13194">MEYSRAHHYRCDGIRCAFFGVSQLGWIGGPVALFFFAMCESRTGSRAIVQPTEVYDEDDGGQTQALSIGAMAVCRSTEDQLPNTSYNNEQAPSMGFMVGDRMDSQSGGGNFSYGASPSHTDV</sequence>
<accession>A0ACB9K9J6</accession>
<gene>
    <name evidence="1" type="ORF">L1987_03089</name>
</gene>
<reference evidence="1 2" key="2">
    <citation type="journal article" date="2022" name="Mol. Ecol. Resour.">
        <title>The genomes of chicory, endive, great burdock and yacon provide insights into Asteraceae paleo-polyploidization history and plant inulin production.</title>
        <authorList>
            <person name="Fan W."/>
            <person name="Wang S."/>
            <person name="Wang H."/>
            <person name="Wang A."/>
            <person name="Jiang F."/>
            <person name="Liu H."/>
            <person name="Zhao H."/>
            <person name="Xu D."/>
            <person name="Zhang Y."/>
        </authorList>
    </citation>
    <scope>NUCLEOTIDE SEQUENCE [LARGE SCALE GENOMIC DNA]</scope>
    <source>
        <strain evidence="2">cv. Yunnan</strain>
        <tissue evidence="1">Leaves</tissue>
    </source>
</reference>
<comment type="caution">
    <text evidence="1">The sequence shown here is derived from an EMBL/GenBank/DDBJ whole genome shotgun (WGS) entry which is preliminary data.</text>
</comment>
<name>A0ACB9K9J6_9ASTR</name>
<dbReference type="Proteomes" id="UP001056120">
    <property type="component" value="Linkage Group LG01"/>
</dbReference>
<organism evidence="1 2">
    <name type="scientific">Smallanthus sonchifolius</name>
    <dbReference type="NCBI Taxonomy" id="185202"/>
    <lineage>
        <taxon>Eukaryota</taxon>
        <taxon>Viridiplantae</taxon>
        <taxon>Streptophyta</taxon>
        <taxon>Embryophyta</taxon>
        <taxon>Tracheophyta</taxon>
        <taxon>Spermatophyta</taxon>
        <taxon>Magnoliopsida</taxon>
        <taxon>eudicotyledons</taxon>
        <taxon>Gunneridae</taxon>
        <taxon>Pentapetalae</taxon>
        <taxon>asterids</taxon>
        <taxon>campanulids</taxon>
        <taxon>Asterales</taxon>
        <taxon>Asteraceae</taxon>
        <taxon>Asteroideae</taxon>
        <taxon>Heliantheae alliance</taxon>
        <taxon>Millerieae</taxon>
        <taxon>Smallanthus</taxon>
    </lineage>
</organism>
<evidence type="ECO:0000313" key="1">
    <source>
        <dbReference type="EMBL" id="KAI3828976.1"/>
    </source>
</evidence>
<proteinExistence type="predicted"/>
<evidence type="ECO:0000313" key="2">
    <source>
        <dbReference type="Proteomes" id="UP001056120"/>
    </source>
</evidence>
<reference evidence="2" key="1">
    <citation type="journal article" date="2022" name="Mol. Ecol. Resour.">
        <title>The genomes of chicory, endive, great burdock and yacon provide insights into Asteraceae palaeo-polyploidization history and plant inulin production.</title>
        <authorList>
            <person name="Fan W."/>
            <person name="Wang S."/>
            <person name="Wang H."/>
            <person name="Wang A."/>
            <person name="Jiang F."/>
            <person name="Liu H."/>
            <person name="Zhao H."/>
            <person name="Xu D."/>
            <person name="Zhang Y."/>
        </authorList>
    </citation>
    <scope>NUCLEOTIDE SEQUENCE [LARGE SCALE GENOMIC DNA]</scope>
    <source>
        <strain evidence="2">cv. Yunnan</strain>
    </source>
</reference>
<keyword evidence="2" id="KW-1185">Reference proteome</keyword>